<keyword evidence="7" id="KW-1185">Reference proteome</keyword>
<evidence type="ECO:0000256" key="4">
    <source>
        <dbReference type="ARBA" id="ARBA00023315"/>
    </source>
</evidence>
<comment type="catalytic activity">
    <reaction evidence="5">
        <text>a 2-deoxystreptamine antibiotic + acetyl-CoA = an N(3)-acetyl-2-deoxystreptamine antibiotic + CoA + H(+)</text>
        <dbReference type="Rhea" id="RHEA:12665"/>
        <dbReference type="ChEBI" id="CHEBI:15378"/>
        <dbReference type="ChEBI" id="CHEBI:57287"/>
        <dbReference type="ChEBI" id="CHEBI:57288"/>
        <dbReference type="ChEBI" id="CHEBI:57921"/>
        <dbReference type="ChEBI" id="CHEBI:77452"/>
        <dbReference type="EC" id="2.3.1.81"/>
    </reaction>
</comment>
<accession>A0A1T5E5K0</accession>
<dbReference type="Proteomes" id="UP000191055">
    <property type="component" value="Unassembled WGS sequence"/>
</dbReference>
<dbReference type="Pfam" id="PF02522">
    <property type="entry name" value="Antibiotic_NAT"/>
    <property type="match status" value="1"/>
</dbReference>
<evidence type="ECO:0000256" key="1">
    <source>
        <dbReference type="ARBA" id="ARBA00006383"/>
    </source>
</evidence>
<dbReference type="RefSeq" id="WP_079556990.1">
    <property type="nucleotide sequence ID" value="NZ_CP021904.1"/>
</dbReference>
<reference evidence="6 7" key="1">
    <citation type="submission" date="2017-02" db="EMBL/GenBank/DDBJ databases">
        <authorList>
            <person name="Peterson S.W."/>
        </authorList>
    </citation>
    <scope>NUCLEOTIDE SEQUENCE [LARGE SCALE GENOMIC DNA]</scope>
    <source>
        <strain evidence="6 7">DSM 24412</strain>
    </source>
</reference>
<evidence type="ECO:0000256" key="2">
    <source>
        <dbReference type="ARBA" id="ARBA00012882"/>
    </source>
</evidence>
<comment type="similarity">
    <text evidence="1 5">Belongs to the antibiotic N-acetyltransferase family.</text>
</comment>
<dbReference type="InterPro" id="IPR028345">
    <property type="entry name" value="Antibiotic_NAT-like"/>
</dbReference>
<dbReference type="OrthoDB" id="7330654at2"/>
<keyword evidence="3 5" id="KW-0808">Transferase</keyword>
<dbReference type="GO" id="GO:0046677">
    <property type="term" value="P:response to antibiotic"/>
    <property type="evidence" value="ECO:0007669"/>
    <property type="project" value="UniProtKB-KW"/>
</dbReference>
<dbReference type="STRING" id="889453.SAMN03080601_01213"/>
<dbReference type="EC" id="2.3.1.-" evidence="5"/>
<evidence type="ECO:0000313" key="6">
    <source>
        <dbReference type="EMBL" id="SKB79278.1"/>
    </source>
</evidence>
<protein>
    <recommendedName>
        <fullName evidence="2 5">Aminoglycoside N(3)-acetyltransferase</fullName>
        <ecNumber evidence="5">2.3.1.-</ecNumber>
    </recommendedName>
</protein>
<name>A0A1T5E5K0_9BACT</name>
<keyword evidence="5" id="KW-0046">Antibiotic resistance</keyword>
<dbReference type="EMBL" id="FUYV01000005">
    <property type="protein sequence ID" value="SKB79278.1"/>
    <property type="molecule type" value="Genomic_DNA"/>
</dbReference>
<dbReference type="PANTHER" id="PTHR11104:SF0">
    <property type="entry name" value="SPBETA PROPHAGE-DERIVED AMINOGLYCOSIDE N(3')-ACETYLTRANSFERASE-LIKE PROTEIN YOKD"/>
    <property type="match status" value="1"/>
</dbReference>
<dbReference type="AlphaFoldDB" id="A0A1T5E5K0"/>
<dbReference type="KEGG" id="asx:CDL62_08085"/>
<dbReference type="PANTHER" id="PTHR11104">
    <property type="entry name" value="AMINOGLYCOSIDE N3-ACETYLTRANSFERASE"/>
    <property type="match status" value="1"/>
</dbReference>
<gene>
    <name evidence="6" type="ORF">SAMN03080601_01213</name>
</gene>
<dbReference type="InterPro" id="IPR003679">
    <property type="entry name" value="Amioglycoside_AcTrfase"/>
</dbReference>
<organism evidence="6 7">
    <name type="scientific">Alkalitalea saponilacus</name>
    <dbReference type="NCBI Taxonomy" id="889453"/>
    <lineage>
        <taxon>Bacteria</taxon>
        <taxon>Pseudomonadati</taxon>
        <taxon>Bacteroidota</taxon>
        <taxon>Bacteroidia</taxon>
        <taxon>Marinilabiliales</taxon>
        <taxon>Marinilabiliaceae</taxon>
        <taxon>Alkalitalea</taxon>
    </lineage>
</organism>
<evidence type="ECO:0000313" key="7">
    <source>
        <dbReference type="Proteomes" id="UP000191055"/>
    </source>
</evidence>
<proteinExistence type="inferred from homology"/>
<evidence type="ECO:0000256" key="5">
    <source>
        <dbReference type="RuleBase" id="RU365031"/>
    </source>
</evidence>
<evidence type="ECO:0000256" key="3">
    <source>
        <dbReference type="ARBA" id="ARBA00022679"/>
    </source>
</evidence>
<dbReference type="SUPFAM" id="SSF110710">
    <property type="entry name" value="TTHA0583/YokD-like"/>
    <property type="match status" value="1"/>
</dbReference>
<keyword evidence="4 5" id="KW-0012">Acyltransferase</keyword>
<sequence>MVLTRAILLNDLINLGIKPGTILHLMVSVRSIGLMEDGARTLLGALLDTVGEKGALIANGYLNAFPLPLSEKDSLVLSKPDSPSYAGAIVDLMINHPDMIRSNHPVKKFVAIGRSARDIIESHTSDSMAYEPLEKLAEAGAWHLTIGENVNVTGTAHVAIEELPFNKKRKVEGINYLDEDGNVNLYEAKYKGGCTQGFPKFIPHYENAGILVKGKVGNGVAYLTKMNETLRIEREILKRDPAFFFCNDPTCKDCRLRWDHSTGNYLSVKFHSAVKIIKNRFQSII</sequence>
<dbReference type="GO" id="GO:0046353">
    <property type="term" value="F:aminoglycoside 3-N-acetyltransferase activity"/>
    <property type="evidence" value="ECO:0007669"/>
    <property type="project" value="UniProtKB-EC"/>
</dbReference>